<dbReference type="KEGG" id="pdx:Psed_6061"/>
<dbReference type="STRING" id="675635.Psed_6061"/>
<dbReference type="Gene3D" id="3.10.20.270">
    <property type="entry name" value="TmoB-like"/>
    <property type="match status" value="1"/>
</dbReference>
<dbReference type="InterPro" id="IPR036713">
    <property type="entry name" value="TmoB-like_sf"/>
</dbReference>
<dbReference type="InterPro" id="IPR009355">
    <property type="entry name" value="Toluene_mOase_B"/>
</dbReference>
<dbReference type="AlphaFoldDB" id="F4CK64"/>
<keyword evidence="2" id="KW-1185">Reference proteome</keyword>
<protein>
    <submittedName>
        <fullName evidence="1">Toluene-4-monooxygenase system B</fullName>
    </submittedName>
</protein>
<reference evidence="1 2" key="1">
    <citation type="journal article" date="2011" name="J. Bacteriol.">
        <title>Genome sequence of the 1,4-dioxane-degrading Pseudonocardia dioxanivorans strain CB1190.</title>
        <authorList>
            <person name="Sales C.M."/>
            <person name="Mahendra S."/>
            <person name="Grostern A."/>
            <person name="Parales R.E."/>
            <person name="Goodwin L.A."/>
            <person name="Woyke T."/>
            <person name="Nolan M."/>
            <person name="Lapidus A."/>
            <person name="Chertkov O."/>
            <person name="Ovchinnikova G."/>
            <person name="Sczyrba A."/>
            <person name="Alvarez-Cohen L."/>
        </authorList>
    </citation>
    <scope>NUCLEOTIDE SEQUENCE [LARGE SCALE GENOMIC DNA]</scope>
    <source>
        <strain evidence="2">ATCC 55486 / DSM 44775 / JCM 13855 / CB1190</strain>
    </source>
</reference>
<dbReference type="HOGENOM" id="CLU_178293_0_0_11"/>
<organism evidence="1 2">
    <name type="scientific">Pseudonocardia dioxanivorans (strain ATCC 55486 / DSM 44775 / JCM 13855 / CB1190)</name>
    <dbReference type="NCBI Taxonomy" id="675635"/>
    <lineage>
        <taxon>Bacteria</taxon>
        <taxon>Bacillati</taxon>
        <taxon>Actinomycetota</taxon>
        <taxon>Actinomycetes</taxon>
        <taxon>Pseudonocardiales</taxon>
        <taxon>Pseudonocardiaceae</taxon>
        <taxon>Pseudonocardia</taxon>
    </lineage>
</organism>
<dbReference type="OrthoDB" id="3217472at2"/>
<sequence>MAPFPIQGIVRGDFVVHLVAVDDQDPMSSVADQVAHHAIGRRLPDTGAPLQVFVGGRELPASITVAESGLQPLDFVEVAAG</sequence>
<dbReference type="SUPFAM" id="SSF110814">
    <property type="entry name" value="TmoB-like"/>
    <property type="match status" value="1"/>
</dbReference>
<proteinExistence type="predicted"/>
<dbReference type="RefSeq" id="WP_013678061.1">
    <property type="nucleotide sequence ID" value="NC_015312.1"/>
</dbReference>
<accession>F4CK64</accession>
<evidence type="ECO:0000313" key="2">
    <source>
        <dbReference type="Proteomes" id="UP000007809"/>
    </source>
</evidence>
<dbReference type="Proteomes" id="UP000007809">
    <property type="component" value="Chromosome"/>
</dbReference>
<dbReference type="EMBL" id="CP002593">
    <property type="protein sequence ID" value="AEA28170.1"/>
    <property type="molecule type" value="Genomic_DNA"/>
</dbReference>
<evidence type="ECO:0000313" key="1">
    <source>
        <dbReference type="EMBL" id="AEA28170.1"/>
    </source>
</evidence>
<gene>
    <name evidence="1" type="ordered locus">Psed_6061</name>
</gene>
<dbReference type="Pfam" id="PF06234">
    <property type="entry name" value="TmoB"/>
    <property type="match status" value="1"/>
</dbReference>
<name>F4CK64_PSEUX</name>
<dbReference type="eggNOG" id="ENOG5033G37">
    <property type="taxonomic scope" value="Bacteria"/>
</dbReference>